<evidence type="ECO:0000256" key="6">
    <source>
        <dbReference type="SAM" id="Phobius"/>
    </source>
</evidence>
<dbReference type="PROSITE" id="PS50885">
    <property type="entry name" value="HAMP"/>
    <property type="match status" value="1"/>
</dbReference>
<dbReference type="SMART" id="SM00283">
    <property type="entry name" value="MA"/>
    <property type="match status" value="1"/>
</dbReference>
<dbReference type="GO" id="GO:0005886">
    <property type="term" value="C:plasma membrane"/>
    <property type="evidence" value="ECO:0007669"/>
    <property type="project" value="UniProtKB-SubCell"/>
</dbReference>
<keyword evidence="6" id="KW-0812">Transmembrane</keyword>
<dbReference type="GO" id="GO:0006935">
    <property type="term" value="P:chemotaxis"/>
    <property type="evidence" value="ECO:0007669"/>
    <property type="project" value="InterPro"/>
</dbReference>
<feature type="domain" description="T-SNARE coiled-coil homology" evidence="8">
    <location>
        <begin position="564"/>
        <end position="612"/>
    </location>
</feature>
<dbReference type="PROSITE" id="PS50192">
    <property type="entry name" value="T_SNARE"/>
    <property type="match status" value="1"/>
</dbReference>
<comment type="caution">
    <text evidence="10">The sequence shown here is derived from an EMBL/GenBank/DDBJ whole genome shotgun (WGS) entry which is preliminary data.</text>
</comment>
<keyword evidence="11" id="KW-1185">Reference proteome</keyword>
<dbReference type="InterPro" id="IPR003660">
    <property type="entry name" value="HAMP_dom"/>
</dbReference>
<dbReference type="AlphaFoldDB" id="A0A5M6IP19"/>
<keyword evidence="6" id="KW-1133">Transmembrane helix</keyword>
<dbReference type="Proteomes" id="UP000325255">
    <property type="component" value="Unassembled WGS sequence"/>
</dbReference>
<dbReference type="GO" id="GO:0007165">
    <property type="term" value="P:signal transduction"/>
    <property type="evidence" value="ECO:0007669"/>
    <property type="project" value="UniProtKB-KW"/>
</dbReference>
<feature type="transmembrane region" description="Helical" evidence="6">
    <location>
        <begin position="297"/>
        <end position="317"/>
    </location>
</feature>
<organism evidence="10 11">
    <name type="scientific">Rhodovastum atsumiense</name>
    <dbReference type="NCBI Taxonomy" id="504468"/>
    <lineage>
        <taxon>Bacteria</taxon>
        <taxon>Pseudomonadati</taxon>
        <taxon>Pseudomonadota</taxon>
        <taxon>Alphaproteobacteria</taxon>
        <taxon>Acetobacterales</taxon>
        <taxon>Acetobacteraceae</taxon>
        <taxon>Rhodovastum</taxon>
    </lineage>
</organism>
<proteinExistence type="inferred from homology"/>
<feature type="transmembrane region" description="Helical" evidence="6">
    <location>
        <begin position="15"/>
        <end position="36"/>
    </location>
</feature>
<evidence type="ECO:0000313" key="10">
    <source>
        <dbReference type="EMBL" id="KAA5609991.1"/>
    </source>
</evidence>
<dbReference type="PANTHER" id="PTHR32089:SF112">
    <property type="entry name" value="LYSOZYME-LIKE PROTEIN-RELATED"/>
    <property type="match status" value="1"/>
</dbReference>
<keyword evidence="3 5" id="KW-0807">Transducer</keyword>
<gene>
    <name evidence="10" type="ORF">F1189_21580</name>
</gene>
<dbReference type="InterPro" id="IPR004090">
    <property type="entry name" value="Chemotax_Me-accpt_rcpt"/>
</dbReference>
<dbReference type="SMART" id="SM00304">
    <property type="entry name" value="HAMP"/>
    <property type="match status" value="1"/>
</dbReference>
<feature type="domain" description="Methyl-accepting transducer" evidence="7">
    <location>
        <begin position="412"/>
        <end position="641"/>
    </location>
</feature>
<dbReference type="InterPro" id="IPR000727">
    <property type="entry name" value="T_SNARE_dom"/>
</dbReference>
<dbReference type="Pfam" id="PF00015">
    <property type="entry name" value="MCPsignal"/>
    <property type="match status" value="1"/>
</dbReference>
<evidence type="ECO:0000256" key="1">
    <source>
        <dbReference type="ARBA" id="ARBA00004429"/>
    </source>
</evidence>
<evidence type="ECO:0000256" key="2">
    <source>
        <dbReference type="ARBA" id="ARBA00022519"/>
    </source>
</evidence>
<accession>A0A5M6IP19</accession>
<dbReference type="Gene3D" id="1.10.287.950">
    <property type="entry name" value="Methyl-accepting chemotaxis protein"/>
    <property type="match status" value="1"/>
</dbReference>
<dbReference type="RefSeq" id="WP_150042953.1">
    <property type="nucleotide sequence ID" value="NZ_VWPK01000040.1"/>
</dbReference>
<keyword evidence="6" id="KW-0472">Membrane</keyword>
<feature type="domain" description="HAMP" evidence="9">
    <location>
        <begin position="318"/>
        <end position="371"/>
    </location>
</feature>
<evidence type="ECO:0000256" key="5">
    <source>
        <dbReference type="PROSITE-ProRule" id="PRU00284"/>
    </source>
</evidence>
<comment type="subcellular location">
    <subcellularLocation>
        <location evidence="1">Cell inner membrane</location>
        <topology evidence="1">Multi-pass membrane protein</topology>
    </subcellularLocation>
</comment>
<protein>
    <submittedName>
        <fullName evidence="10">HAMP domain-containing protein</fullName>
    </submittedName>
</protein>
<dbReference type="SUPFAM" id="SSF58104">
    <property type="entry name" value="Methyl-accepting chemotaxis protein (MCP) signaling domain"/>
    <property type="match status" value="1"/>
</dbReference>
<dbReference type="PROSITE" id="PS50111">
    <property type="entry name" value="CHEMOTAXIS_TRANSDUC_2"/>
    <property type="match status" value="1"/>
</dbReference>
<dbReference type="Gene3D" id="6.10.340.10">
    <property type="match status" value="1"/>
</dbReference>
<evidence type="ECO:0000256" key="4">
    <source>
        <dbReference type="ARBA" id="ARBA00029447"/>
    </source>
</evidence>
<sequence>MRFVPFASWPASVSLRARIFGGFAVILALLLVLMAVQLRSTLAVEDGATRVGRHTADASTAMSVALGVAEAHARLAQYALSPTVLNQQEAEASITRLDEALAGRGQADAARLGGLIAAYRQSANGTFKVVQELRDATQRVQAAAIELGTTTSAIAEQMAGQSEPEMIRAGLDVALGFQEANSAVQGFLLSRNPADAGAAGLTLQTLRERITRFAGLAEGNRRLRKFTAALAAPLQSYADAFAELIGTEGRLRAATAARETATKAVMTAVATERERSLEALHGAVGEMRETVDTSRQTGFVTAAAAIGLGVLLAWAIGRSIARLILVLTRAMGELADGRLDVVIPHEGRGDELGRMARAVSVFREHALAVQRLETEQEQARGRAEAERHNLMVRLEQEFRASVQDLVAGLKDGVAGLQQSAGTMRRASGQAKSKGETVAGAAGQTSAHVGSVAAAAEELAASVREIARQVTESAEVARQAVQQAGESADTIETLAQAGQHISEVVAMIDALAGQTNLLALNATIEAARAGEAGKGFAVVATEVKALAAQTAKATEGIRQQVNAIHSVTQRTAAAMRDIGGTITRMRDIASAIAAAVEQQGTATEDIARSIQQAAQGAALVSAGTAPLLAAAEETDRCAGDVVATAEALHGHSDQLEASVGQFLGAMRA</sequence>
<evidence type="ECO:0000259" key="9">
    <source>
        <dbReference type="PROSITE" id="PS50885"/>
    </source>
</evidence>
<evidence type="ECO:0000259" key="7">
    <source>
        <dbReference type="PROSITE" id="PS50111"/>
    </source>
</evidence>
<dbReference type="CDD" id="cd06225">
    <property type="entry name" value="HAMP"/>
    <property type="match status" value="1"/>
</dbReference>
<evidence type="ECO:0000256" key="3">
    <source>
        <dbReference type="ARBA" id="ARBA00023224"/>
    </source>
</evidence>
<evidence type="ECO:0000259" key="8">
    <source>
        <dbReference type="PROSITE" id="PS50192"/>
    </source>
</evidence>
<evidence type="ECO:0000313" key="11">
    <source>
        <dbReference type="Proteomes" id="UP000325255"/>
    </source>
</evidence>
<dbReference type="GO" id="GO:0004888">
    <property type="term" value="F:transmembrane signaling receptor activity"/>
    <property type="evidence" value="ECO:0007669"/>
    <property type="project" value="InterPro"/>
</dbReference>
<reference evidence="10 11" key="1">
    <citation type="submission" date="2019-09" db="EMBL/GenBank/DDBJ databases">
        <title>Genome sequence of Rhodovastum atsumiense, a diverse member of the Acetobacteraceae family of non-sulfur purple photosynthetic bacteria.</title>
        <authorList>
            <person name="Meyer T."/>
            <person name="Kyndt J."/>
        </authorList>
    </citation>
    <scope>NUCLEOTIDE SEQUENCE [LARGE SCALE GENOMIC DNA]</scope>
    <source>
        <strain evidence="10 11">DSM 21279</strain>
    </source>
</reference>
<dbReference type="EMBL" id="VWPK01000040">
    <property type="protein sequence ID" value="KAA5609991.1"/>
    <property type="molecule type" value="Genomic_DNA"/>
</dbReference>
<dbReference type="OrthoDB" id="266313at2"/>
<comment type="similarity">
    <text evidence="4">Belongs to the methyl-accepting chemotaxis (MCP) protein family.</text>
</comment>
<dbReference type="PANTHER" id="PTHR32089">
    <property type="entry name" value="METHYL-ACCEPTING CHEMOTAXIS PROTEIN MCPB"/>
    <property type="match status" value="1"/>
</dbReference>
<keyword evidence="2" id="KW-1003">Cell membrane</keyword>
<name>A0A5M6IP19_9PROT</name>
<dbReference type="InterPro" id="IPR004089">
    <property type="entry name" value="MCPsignal_dom"/>
</dbReference>
<keyword evidence="2" id="KW-0997">Cell inner membrane</keyword>
<dbReference type="PRINTS" id="PR00260">
    <property type="entry name" value="CHEMTRNSDUCR"/>
</dbReference>
<dbReference type="Pfam" id="PF00672">
    <property type="entry name" value="HAMP"/>
    <property type="match status" value="1"/>
</dbReference>